<evidence type="ECO:0000313" key="4">
    <source>
        <dbReference type="EMBL" id="SDP13588.1"/>
    </source>
</evidence>
<feature type="domain" description="HTH merR-type" evidence="3">
    <location>
        <begin position="66"/>
        <end position="135"/>
    </location>
</feature>
<dbReference type="GO" id="GO:0003677">
    <property type="term" value="F:DNA binding"/>
    <property type="evidence" value="ECO:0007669"/>
    <property type="project" value="UniProtKB-KW"/>
</dbReference>
<dbReference type="InterPro" id="IPR047057">
    <property type="entry name" value="MerR_fam"/>
</dbReference>
<organism evidence="4 5">
    <name type="scientific">Actinopolyspora xinjiangensis</name>
    <dbReference type="NCBI Taxonomy" id="405564"/>
    <lineage>
        <taxon>Bacteria</taxon>
        <taxon>Bacillati</taxon>
        <taxon>Actinomycetota</taxon>
        <taxon>Actinomycetes</taxon>
        <taxon>Actinopolysporales</taxon>
        <taxon>Actinopolysporaceae</taxon>
        <taxon>Actinopolyspora</taxon>
    </lineage>
</organism>
<gene>
    <name evidence="4" type="ORF">SAMN04487905_102127</name>
</gene>
<keyword evidence="5" id="KW-1185">Reference proteome</keyword>
<feature type="region of interest" description="Disordered" evidence="2">
    <location>
        <begin position="143"/>
        <end position="177"/>
    </location>
</feature>
<dbReference type="SMART" id="SM00422">
    <property type="entry name" value="HTH_MERR"/>
    <property type="match status" value="1"/>
</dbReference>
<evidence type="ECO:0000256" key="2">
    <source>
        <dbReference type="SAM" id="MobiDB-lite"/>
    </source>
</evidence>
<dbReference type="CDD" id="cd01104">
    <property type="entry name" value="HTH_MlrA-CarA"/>
    <property type="match status" value="1"/>
</dbReference>
<sequence length="428" mass="45059">MTMPGCLDACATTNMSVDDVVEVTRWSAVDAESSACGAVSATANDSGDGGCEPDERVTAESPVAPKLSVAAVARRLGVAPATLRTWDRRYGLGPTEHSSGRHRRYGPEDVARLELMQHALLRGASPAEAARYAHATAVRHGGATAAMRAGRSEENPSAEVSPCEPSGGDSGQSSAARSVVDVGEDGAVLLSGVLGEDDAAPAERVDTANTGGRGLRLGGANPLARGLGRAVLALDTFSTQRILRRSVERDGVRVTRSDVLRPVFRALSELRERTGGGSELPRLLEDSAATALRSVMADAPRPSTPRPVLLASATGEQQSTDLLALAAALAHDGVGHRLFAPALPREGLEAAIRRTAPLAVLVWSEHSAFADPRLVTELPRPRQRVRVFAAGGGWSPEALPEQVEHLDSWEGALDRIEELVRDTAESQW</sequence>
<name>A0A1H0QA95_9ACTN</name>
<keyword evidence="1" id="KW-0238">DNA-binding</keyword>
<evidence type="ECO:0000259" key="3">
    <source>
        <dbReference type="PROSITE" id="PS50937"/>
    </source>
</evidence>
<dbReference type="EMBL" id="FNJR01000002">
    <property type="protein sequence ID" value="SDP13588.1"/>
    <property type="molecule type" value="Genomic_DNA"/>
</dbReference>
<accession>A0A1H0QA95</accession>
<dbReference type="PROSITE" id="PS50937">
    <property type="entry name" value="HTH_MERR_2"/>
    <property type="match status" value="1"/>
</dbReference>
<dbReference type="PANTHER" id="PTHR30204">
    <property type="entry name" value="REDOX-CYCLING DRUG-SENSING TRANSCRIPTIONAL ACTIVATOR SOXR"/>
    <property type="match status" value="1"/>
</dbReference>
<dbReference type="Gene3D" id="1.10.1660.10">
    <property type="match status" value="1"/>
</dbReference>
<reference evidence="5" key="1">
    <citation type="submission" date="2016-10" db="EMBL/GenBank/DDBJ databases">
        <authorList>
            <person name="Varghese N."/>
            <person name="Submissions S."/>
        </authorList>
    </citation>
    <scope>NUCLEOTIDE SEQUENCE [LARGE SCALE GENOMIC DNA]</scope>
    <source>
        <strain evidence="5">DSM 46732</strain>
    </source>
</reference>
<protein>
    <submittedName>
        <fullName evidence="4">MerR HTH family regulatory protein</fullName>
    </submittedName>
</protein>
<dbReference type="Proteomes" id="UP000199497">
    <property type="component" value="Unassembled WGS sequence"/>
</dbReference>
<dbReference type="Pfam" id="PF13411">
    <property type="entry name" value="MerR_1"/>
    <property type="match status" value="1"/>
</dbReference>
<evidence type="ECO:0000256" key="1">
    <source>
        <dbReference type="ARBA" id="ARBA00023125"/>
    </source>
</evidence>
<dbReference type="AlphaFoldDB" id="A0A1H0QA95"/>
<dbReference type="SUPFAM" id="SSF46955">
    <property type="entry name" value="Putative DNA-binding domain"/>
    <property type="match status" value="1"/>
</dbReference>
<proteinExistence type="predicted"/>
<dbReference type="InterPro" id="IPR009061">
    <property type="entry name" value="DNA-bd_dom_put_sf"/>
</dbReference>
<dbReference type="STRING" id="405564.SAMN04487905_102127"/>
<feature type="region of interest" description="Disordered" evidence="2">
    <location>
        <begin position="38"/>
        <end position="57"/>
    </location>
</feature>
<dbReference type="Gene3D" id="3.40.50.280">
    <property type="entry name" value="Cobalamin-binding domain"/>
    <property type="match status" value="1"/>
</dbReference>
<dbReference type="PANTHER" id="PTHR30204:SF97">
    <property type="entry name" value="MERR FAMILY REGULATORY PROTEIN"/>
    <property type="match status" value="1"/>
</dbReference>
<evidence type="ECO:0000313" key="5">
    <source>
        <dbReference type="Proteomes" id="UP000199497"/>
    </source>
</evidence>
<dbReference type="GO" id="GO:0003700">
    <property type="term" value="F:DNA-binding transcription factor activity"/>
    <property type="evidence" value="ECO:0007669"/>
    <property type="project" value="InterPro"/>
</dbReference>
<dbReference type="InterPro" id="IPR000551">
    <property type="entry name" value="MerR-type_HTH_dom"/>
</dbReference>